<organism evidence="1 2">
    <name type="scientific">Albugo candida</name>
    <dbReference type="NCBI Taxonomy" id="65357"/>
    <lineage>
        <taxon>Eukaryota</taxon>
        <taxon>Sar</taxon>
        <taxon>Stramenopiles</taxon>
        <taxon>Oomycota</taxon>
        <taxon>Peronosporomycetes</taxon>
        <taxon>Albuginales</taxon>
        <taxon>Albuginaceae</taxon>
        <taxon>Albugo</taxon>
    </lineage>
</organism>
<accession>A0A024G990</accession>
<dbReference type="SUPFAM" id="SSF81383">
    <property type="entry name" value="F-box domain"/>
    <property type="match status" value="1"/>
</dbReference>
<keyword evidence="2" id="KW-1185">Reference proteome</keyword>
<evidence type="ECO:0000313" key="2">
    <source>
        <dbReference type="Proteomes" id="UP000053237"/>
    </source>
</evidence>
<gene>
    <name evidence="1" type="ORF">BN9_041900</name>
</gene>
<dbReference type="Proteomes" id="UP000053237">
    <property type="component" value="Unassembled WGS sequence"/>
</dbReference>
<evidence type="ECO:0008006" key="3">
    <source>
        <dbReference type="Google" id="ProtNLM"/>
    </source>
</evidence>
<comment type="caution">
    <text evidence="1">The sequence shown here is derived from an EMBL/GenBank/DDBJ whole genome shotgun (WGS) entry which is preliminary data.</text>
</comment>
<sequence>MPITSATKGASFRCLETYYLQHAGLRRTESTTTLPTSTWELPKWELRSFQSSCSTFSCTLGACIVEQSGTRSSFKSAIAHALSILKHKIPPYCMPVLNFRNWIKSRPKRSRALQRIYLKKPSKSPPLLRSLPIELIALAIGFLDGKCILNVACVSKALCKETYLHENIWERLCLKKWPSLQIQDIQQLPEAPNYDVSS</sequence>
<proteinExistence type="predicted"/>
<dbReference type="InParanoid" id="A0A024G990"/>
<dbReference type="AlphaFoldDB" id="A0A024G990"/>
<dbReference type="STRING" id="65357.A0A024G990"/>
<reference evidence="1 2" key="1">
    <citation type="submission" date="2012-05" db="EMBL/GenBank/DDBJ databases">
        <title>Recombination and specialization in a pathogen metapopulation.</title>
        <authorList>
            <person name="Gardiner A."/>
            <person name="Kemen E."/>
            <person name="Schultz-Larsen T."/>
            <person name="MacLean D."/>
            <person name="Van Oosterhout C."/>
            <person name="Jones J.D.G."/>
        </authorList>
    </citation>
    <scope>NUCLEOTIDE SEQUENCE [LARGE SCALE GENOMIC DNA]</scope>
    <source>
        <strain evidence="1 2">Ac Nc2</strain>
    </source>
</reference>
<name>A0A024G990_9STRA</name>
<protein>
    <recommendedName>
        <fullName evidence="3">F-box domain-containing protein</fullName>
    </recommendedName>
</protein>
<dbReference type="InterPro" id="IPR036047">
    <property type="entry name" value="F-box-like_dom_sf"/>
</dbReference>
<evidence type="ECO:0000313" key="1">
    <source>
        <dbReference type="EMBL" id="CCI43406.1"/>
    </source>
</evidence>
<dbReference type="EMBL" id="CAIX01000048">
    <property type="protein sequence ID" value="CCI43406.1"/>
    <property type="molecule type" value="Genomic_DNA"/>
</dbReference>
<dbReference type="Gene3D" id="1.20.1280.50">
    <property type="match status" value="1"/>
</dbReference>